<sequence length="451" mass="46644">MLEGPILILILLGAILFIILSISFLKLHPFLSLLIATFGVGLIVGMPLQRIITTINSGFGGLMGYIGLVIIFGTIIGTILEKSGGAIKMADVVLRAFGKKRPTLAMSLIGAIVSIPVFCDSGFVILSKLNKAVAKRSGVPLAAMTIALSSGLYATHTLVPPTPGPIAAAGNIGASDYLGTVIWIGLITAIPVILVGYRWALHIGKSITIEGEDEHSDLSDVLADVETLPSAFKSFLPILLPVILIAAASVVKFLGSTGDLAAAVLFVGNPLVALLLGVFASFTLMPKFDEEHLSGWLGKGIVQGGPILLITGAGGAFGSVLKATPLTELITGIVNNSAVSGSLFIVIAFLIAAALKSSQGSSTAALVITSSLLAPLLPALNITTPVALALVVMAIGSGAMAVSHVNDSYFWVVTQFSGLKLNDAYRSFTMVTLLQGCTGLVVTLILYQIMV</sequence>
<feature type="transmembrane region" description="Helical" evidence="1">
    <location>
        <begin position="260"/>
        <end position="284"/>
    </location>
</feature>
<reference evidence="2" key="1">
    <citation type="journal article" date="2014" name="Front. Microbiol.">
        <title>High frequency of phylogenetically diverse reductive dehalogenase-homologous genes in deep subseafloor sedimentary metagenomes.</title>
        <authorList>
            <person name="Kawai M."/>
            <person name="Futagami T."/>
            <person name="Toyoda A."/>
            <person name="Takaki Y."/>
            <person name="Nishi S."/>
            <person name="Hori S."/>
            <person name="Arai W."/>
            <person name="Tsubouchi T."/>
            <person name="Morono Y."/>
            <person name="Uchiyama I."/>
            <person name="Ito T."/>
            <person name="Fujiyama A."/>
            <person name="Inagaki F."/>
            <person name="Takami H."/>
        </authorList>
    </citation>
    <scope>NUCLEOTIDE SEQUENCE</scope>
    <source>
        <strain evidence="2">Expedition CK06-06</strain>
    </source>
</reference>
<feature type="transmembrane region" description="Helical" evidence="1">
    <location>
        <begin position="104"/>
        <end position="126"/>
    </location>
</feature>
<feature type="transmembrane region" description="Helical" evidence="1">
    <location>
        <begin position="337"/>
        <end position="355"/>
    </location>
</feature>
<proteinExistence type="predicted"/>
<organism evidence="2">
    <name type="scientific">marine sediment metagenome</name>
    <dbReference type="NCBI Taxonomy" id="412755"/>
    <lineage>
        <taxon>unclassified sequences</taxon>
        <taxon>metagenomes</taxon>
        <taxon>ecological metagenomes</taxon>
    </lineage>
</organism>
<dbReference type="Pfam" id="PF02447">
    <property type="entry name" value="GntP_permease"/>
    <property type="match status" value="1"/>
</dbReference>
<feature type="transmembrane region" description="Helical" evidence="1">
    <location>
        <begin position="296"/>
        <end position="317"/>
    </location>
</feature>
<dbReference type="AlphaFoldDB" id="X1EUB2"/>
<protein>
    <recommendedName>
        <fullName evidence="3">Gluconate transporter</fullName>
    </recommendedName>
</protein>
<dbReference type="PANTHER" id="PTHR30354">
    <property type="entry name" value="GNT FAMILY GLUCONATE TRANSPORTER"/>
    <property type="match status" value="1"/>
</dbReference>
<evidence type="ECO:0000313" key="2">
    <source>
        <dbReference type="EMBL" id="GAH20764.1"/>
    </source>
</evidence>
<gene>
    <name evidence="2" type="ORF">S03H2_01506</name>
</gene>
<feature type="transmembrane region" description="Helical" evidence="1">
    <location>
        <begin position="427"/>
        <end position="450"/>
    </location>
</feature>
<comment type="caution">
    <text evidence="2">The sequence shown here is derived from an EMBL/GenBank/DDBJ whole genome shotgun (WGS) entry which is preliminary data.</text>
</comment>
<keyword evidence="1" id="KW-0812">Transmembrane</keyword>
<feature type="transmembrane region" description="Helical" evidence="1">
    <location>
        <begin position="386"/>
        <end position="406"/>
    </location>
</feature>
<keyword evidence="1" id="KW-1133">Transmembrane helix</keyword>
<feature type="transmembrane region" description="Helical" evidence="1">
    <location>
        <begin position="235"/>
        <end position="254"/>
    </location>
</feature>
<dbReference type="PANTHER" id="PTHR30354:SF11">
    <property type="entry name" value="PERMEASE"/>
    <property type="match status" value="1"/>
</dbReference>
<dbReference type="InterPro" id="IPR003474">
    <property type="entry name" value="Glcn_transporter"/>
</dbReference>
<dbReference type="GO" id="GO:0005886">
    <property type="term" value="C:plasma membrane"/>
    <property type="evidence" value="ECO:0007669"/>
    <property type="project" value="TreeGrafter"/>
</dbReference>
<dbReference type="NCBIfam" id="TIGR00791">
    <property type="entry name" value="gntP"/>
    <property type="match status" value="1"/>
</dbReference>
<keyword evidence="1" id="KW-0472">Membrane</keyword>
<dbReference type="EMBL" id="BARU01000446">
    <property type="protein sequence ID" value="GAH20764.1"/>
    <property type="molecule type" value="Genomic_DNA"/>
</dbReference>
<accession>X1EUB2</accession>
<evidence type="ECO:0000256" key="1">
    <source>
        <dbReference type="SAM" id="Phobius"/>
    </source>
</evidence>
<name>X1EUB2_9ZZZZ</name>
<feature type="transmembrane region" description="Helical" evidence="1">
    <location>
        <begin position="30"/>
        <end position="48"/>
    </location>
</feature>
<feature type="transmembrane region" description="Helical" evidence="1">
    <location>
        <begin position="60"/>
        <end position="80"/>
    </location>
</feature>
<feature type="transmembrane region" description="Helical" evidence="1">
    <location>
        <begin position="177"/>
        <end position="197"/>
    </location>
</feature>
<feature type="transmembrane region" description="Helical" evidence="1">
    <location>
        <begin position="7"/>
        <end position="24"/>
    </location>
</feature>
<dbReference type="GO" id="GO:0015128">
    <property type="term" value="F:gluconate transmembrane transporter activity"/>
    <property type="evidence" value="ECO:0007669"/>
    <property type="project" value="InterPro"/>
</dbReference>
<evidence type="ECO:0008006" key="3">
    <source>
        <dbReference type="Google" id="ProtNLM"/>
    </source>
</evidence>